<proteinExistence type="inferred from homology"/>
<organism evidence="5 6">
    <name type="scientific">Monodelphis domestica</name>
    <name type="common">Gray short-tailed opossum</name>
    <dbReference type="NCBI Taxonomy" id="13616"/>
    <lineage>
        <taxon>Eukaryota</taxon>
        <taxon>Metazoa</taxon>
        <taxon>Chordata</taxon>
        <taxon>Craniata</taxon>
        <taxon>Vertebrata</taxon>
        <taxon>Euteleostomi</taxon>
        <taxon>Mammalia</taxon>
        <taxon>Metatheria</taxon>
        <taxon>Didelphimorphia</taxon>
        <taxon>Didelphidae</taxon>
        <taxon>Monodelphis</taxon>
    </lineage>
</organism>
<dbReference type="PANTHER" id="PTHR14096">
    <property type="entry name" value="APOLIPOPROTEIN L"/>
    <property type="match status" value="1"/>
</dbReference>
<sequence>METGRGDLDAFGPWIHGWPLRRTNTKRVLRPSLMEEFQARIPSDKENNAQDEESAYEEGDVQDEEVPHEEEDTLDEEEIALEDFEKMKEELEECIQKLHAMADEVDKTHKNCTIAKVVSNSTGIVSGVLTILGIALVPVTLGGSLGLTIAGVSLGSASGITNLLSNGIDHIKGSRMKKRVKHMMAAYKGKLPLQQQSMIDQSEEREVVGKIVRKGTSVCVDLVSKIKKDIIPLTKARSGIASVTERIGVSGSTSVKASKAVQSALGGTVVGMTKGIKVFGIVTGSVGILMDTYFLIKESRHLLKGSKAKTANELRQAAQSLEESLEKLCKQHEAAGGQ</sequence>
<dbReference type="PANTHER" id="PTHR14096:SF27">
    <property type="entry name" value="APOLIPOPROTEIN L2"/>
    <property type="match status" value="1"/>
</dbReference>
<dbReference type="GO" id="GO:0042157">
    <property type="term" value="P:lipoprotein metabolic process"/>
    <property type="evidence" value="ECO:0007669"/>
    <property type="project" value="InterPro"/>
</dbReference>
<dbReference type="KEGG" id="mdo:103103199"/>
<keyword evidence="2" id="KW-0175">Coiled coil</keyword>
<evidence type="ECO:0000256" key="4">
    <source>
        <dbReference type="SAM" id="Phobius"/>
    </source>
</evidence>
<gene>
    <name evidence="5" type="primary">LOC103103199</name>
</gene>
<keyword evidence="4" id="KW-1133">Transmembrane helix</keyword>
<comment type="similarity">
    <text evidence="1">Belongs to the apolipoprotein L family.</text>
</comment>
<protein>
    <submittedName>
        <fullName evidence="5">Apolipoprotein L6-like</fullName>
    </submittedName>
</protein>
<keyword evidence="6" id="KW-1185">Reference proteome</keyword>
<name>A0A5F8GUZ5_MONDO</name>
<reference evidence="5 6" key="1">
    <citation type="journal article" date="2007" name="Nature">
        <title>Genome of the marsupial Monodelphis domestica reveals innovation in non-coding sequences.</title>
        <authorList>
            <person name="Mikkelsen T.S."/>
            <person name="Wakefield M.J."/>
            <person name="Aken B."/>
            <person name="Amemiya C.T."/>
            <person name="Chang J.L."/>
            <person name="Duke S."/>
            <person name="Garber M."/>
            <person name="Gentles A.J."/>
            <person name="Goodstadt L."/>
            <person name="Heger A."/>
            <person name="Jurka J."/>
            <person name="Kamal M."/>
            <person name="Mauceli E."/>
            <person name="Searle S.M."/>
            <person name="Sharpe T."/>
            <person name="Baker M.L."/>
            <person name="Batzer M.A."/>
            <person name="Benos P.V."/>
            <person name="Belov K."/>
            <person name="Clamp M."/>
            <person name="Cook A."/>
            <person name="Cuff J."/>
            <person name="Das R."/>
            <person name="Davidow L."/>
            <person name="Deakin J.E."/>
            <person name="Fazzari M.J."/>
            <person name="Glass J.L."/>
            <person name="Grabherr M."/>
            <person name="Greally J.M."/>
            <person name="Gu W."/>
            <person name="Hore T.A."/>
            <person name="Huttley G.A."/>
            <person name="Kleber M."/>
            <person name="Jirtle R.L."/>
            <person name="Koina E."/>
            <person name="Lee J.T."/>
            <person name="Mahony S."/>
            <person name="Marra M.A."/>
            <person name="Miller R.D."/>
            <person name="Nicholls R.D."/>
            <person name="Oda M."/>
            <person name="Papenfuss A.T."/>
            <person name="Parra Z.E."/>
            <person name="Pollock D.D."/>
            <person name="Ray D.A."/>
            <person name="Schein J.E."/>
            <person name="Speed T.P."/>
            <person name="Thompson K."/>
            <person name="VandeBerg J.L."/>
            <person name="Wade C.M."/>
            <person name="Walker J.A."/>
            <person name="Waters P.D."/>
            <person name="Webber C."/>
            <person name="Weidman J.R."/>
            <person name="Xie X."/>
            <person name="Zody M.C."/>
            <person name="Baldwin J."/>
            <person name="Abdouelleil A."/>
            <person name="Abdulkadir J."/>
            <person name="Abebe A."/>
            <person name="Abera B."/>
            <person name="Abreu J."/>
            <person name="Acer S.C."/>
            <person name="Aftuck L."/>
            <person name="Alexander A."/>
            <person name="An P."/>
            <person name="Anderson E."/>
            <person name="Anderson S."/>
            <person name="Arachi H."/>
            <person name="Azer M."/>
            <person name="Bachantsang P."/>
            <person name="Barry A."/>
            <person name="Bayul T."/>
            <person name="Berlin A."/>
            <person name="Bessette D."/>
            <person name="Bloom T."/>
            <person name="Bloom T."/>
            <person name="Boguslavskiy L."/>
            <person name="Bonnet C."/>
            <person name="Boukhgalter B."/>
            <person name="Bourzgui I."/>
            <person name="Brown A."/>
            <person name="Cahill P."/>
            <person name="Channer S."/>
            <person name="Cheshatsang Y."/>
            <person name="Chuda L."/>
            <person name="Citroen M."/>
            <person name="Collymore A."/>
            <person name="Cooke P."/>
            <person name="Costello M."/>
            <person name="D'Aco K."/>
            <person name="Daza R."/>
            <person name="De Haan G."/>
            <person name="DeGray S."/>
            <person name="DeMaso C."/>
            <person name="Dhargay N."/>
            <person name="Dooley K."/>
            <person name="Dooley E."/>
            <person name="Doricent M."/>
            <person name="Dorje P."/>
            <person name="Dorjee K."/>
            <person name="Dupes A."/>
            <person name="Elong R."/>
            <person name="Falk J."/>
            <person name="Farina A."/>
            <person name="Faro S."/>
            <person name="Ferguson D."/>
            <person name="Fisher S."/>
            <person name="Foley C.D."/>
            <person name="Franke A."/>
            <person name="Friedrich D."/>
            <person name="Gadbois L."/>
            <person name="Gearin G."/>
            <person name="Gearin C.R."/>
            <person name="Giannoukos G."/>
            <person name="Goode T."/>
            <person name="Graham J."/>
            <person name="Grandbois E."/>
            <person name="Grewal S."/>
            <person name="Gyaltsen K."/>
            <person name="Hafez N."/>
            <person name="Hagos B."/>
            <person name="Hall J."/>
            <person name="Henson C."/>
            <person name="Hollinger A."/>
            <person name="Honan T."/>
            <person name="Huard M.D."/>
            <person name="Hughes L."/>
            <person name="Hurhula B."/>
            <person name="Husby M.E."/>
            <person name="Kamat A."/>
            <person name="Kanga B."/>
            <person name="Kashin S."/>
            <person name="Khazanovich D."/>
            <person name="Kisner P."/>
            <person name="Lance K."/>
            <person name="Lara M."/>
            <person name="Lee W."/>
            <person name="Lennon N."/>
            <person name="Letendre F."/>
            <person name="LeVine R."/>
            <person name="Lipovsky A."/>
            <person name="Liu X."/>
            <person name="Liu J."/>
            <person name="Liu S."/>
            <person name="Lokyitsang T."/>
            <person name="Lokyitsang Y."/>
            <person name="Lubonja R."/>
            <person name="Lui A."/>
            <person name="MacDonald P."/>
            <person name="Magnisalis V."/>
            <person name="Maru K."/>
            <person name="Matthews C."/>
            <person name="McCusker W."/>
            <person name="McDonough S."/>
            <person name="Mehta T."/>
            <person name="Meldrim J."/>
            <person name="Meneus L."/>
            <person name="Mihai O."/>
            <person name="Mihalev A."/>
            <person name="Mihova T."/>
            <person name="Mittelman R."/>
            <person name="Mlenga V."/>
            <person name="Montmayeur A."/>
            <person name="Mulrain L."/>
            <person name="Navidi A."/>
            <person name="Naylor J."/>
            <person name="Negash T."/>
            <person name="Nguyen T."/>
            <person name="Nguyen N."/>
            <person name="Nicol R."/>
            <person name="Norbu C."/>
            <person name="Norbu N."/>
            <person name="Novod N."/>
            <person name="O'Neill B."/>
            <person name="Osman S."/>
            <person name="Markiewicz E."/>
            <person name="Oyono O.L."/>
            <person name="Patti C."/>
            <person name="Phunkhang P."/>
            <person name="Pierre F."/>
            <person name="Priest M."/>
            <person name="Raghuraman S."/>
            <person name="Rege F."/>
            <person name="Reyes R."/>
            <person name="Rise C."/>
            <person name="Rogov P."/>
            <person name="Ross K."/>
            <person name="Ryan E."/>
            <person name="Settipalli S."/>
            <person name="Shea T."/>
            <person name="Sherpa N."/>
            <person name="Shi L."/>
            <person name="Shih D."/>
            <person name="Sparrow T."/>
            <person name="Spaulding J."/>
            <person name="Stalker J."/>
            <person name="Stange-Thomann N."/>
            <person name="Stavropoulos S."/>
            <person name="Stone C."/>
            <person name="Strader C."/>
            <person name="Tesfaye S."/>
            <person name="Thomson T."/>
            <person name="Thoulutsang Y."/>
            <person name="Thoulutsang D."/>
            <person name="Topham K."/>
            <person name="Topping I."/>
            <person name="Tsamla T."/>
            <person name="Vassiliev H."/>
            <person name="Vo A."/>
            <person name="Wangchuk T."/>
            <person name="Wangdi T."/>
            <person name="Weiand M."/>
            <person name="Wilkinson J."/>
            <person name="Wilson A."/>
            <person name="Yadav S."/>
            <person name="Young G."/>
            <person name="Yu Q."/>
            <person name="Zembek L."/>
            <person name="Zhong D."/>
            <person name="Zimmer A."/>
            <person name="Zwirko Z."/>
            <person name="Jaffe D.B."/>
            <person name="Alvarez P."/>
            <person name="Brockman W."/>
            <person name="Butler J."/>
            <person name="Chin C."/>
            <person name="Gnerre S."/>
            <person name="MacCallum I."/>
            <person name="Graves J.A."/>
            <person name="Ponting C.P."/>
            <person name="Breen M."/>
            <person name="Samollow P.B."/>
            <person name="Lander E.S."/>
            <person name="Lindblad-Toh K."/>
        </authorList>
    </citation>
    <scope>NUCLEOTIDE SEQUENCE [LARGE SCALE GENOMIC DNA]</scope>
</reference>
<feature type="transmembrane region" description="Helical" evidence="4">
    <location>
        <begin position="117"/>
        <end position="139"/>
    </location>
</feature>
<dbReference type="GO" id="GO:0005576">
    <property type="term" value="C:extracellular region"/>
    <property type="evidence" value="ECO:0007669"/>
    <property type="project" value="InterPro"/>
</dbReference>
<dbReference type="Proteomes" id="UP000002280">
    <property type="component" value="Chromosome 8"/>
</dbReference>
<feature type="transmembrane region" description="Helical" evidence="4">
    <location>
        <begin position="145"/>
        <end position="168"/>
    </location>
</feature>
<reference evidence="5" key="2">
    <citation type="submission" date="2025-08" db="UniProtKB">
        <authorList>
            <consortium name="Ensembl"/>
        </authorList>
    </citation>
    <scope>IDENTIFICATION</scope>
</reference>
<dbReference type="GO" id="GO:0006869">
    <property type="term" value="P:lipid transport"/>
    <property type="evidence" value="ECO:0007669"/>
    <property type="project" value="InterPro"/>
</dbReference>
<feature type="coiled-coil region" evidence="2">
    <location>
        <begin position="74"/>
        <end position="108"/>
    </location>
</feature>
<feature type="region of interest" description="Disordered" evidence="3">
    <location>
        <begin position="37"/>
        <end position="74"/>
    </location>
</feature>
<evidence type="ECO:0000256" key="3">
    <source>
        <dbReference type="SAM" id="MobiDB-lite"/>
    </source>
</evidence>
<dbReference type="AlphaFoldDB" id="A0A5F8GUZ5"/>
<keyword evidence="4" id="KW-0472">Membrane</keyword>
<dbReference type="GeneTree" id="ENSGT01030000234599"/>
<evidence type="ECO:0000313" key="5">
    <source>
        <dbReference type="Ensembl" id="ENSMODP00000051031.1"/>
    </source>
</evidence>
<evidence type="ECO:0000313" key="6">
    <source>
        <dbReference type="Proteomes" id="UP000002280"/>
    </source>
</evidence>
<dbReference type="GO" id="GO:0008289">
    <property type="term" value="F:lipid binding"/>
    <property type="evidence" value="ECO:0000318"/>
    <property type="project" value="GO_Central"/>
</dbReference>
<dbReference type="InterPro" id="IPR008405">
    <property type="entry name" value="ApoL"/>
</dbReference>
<dbReference type="Bgee" id="ENSMODG00000041900">
    <property type="expression patterns" value="Expressed in liver"/>
</dbReference>
<accession>A0A5F8GUZ5</accession>
<dbReference type="Pfam" id="PF05461">
    <property type="entry name" value="ApoL"/>
    <property type="match status" value="1"/>
</dbReference>
<evidence type="ECO:0000256" key="2">
    <source>
        <dbReference type="SAM" id="Coils"/>
    </source>
</evidence>
<dbReference type="OMA" id="NCTIAKV"/>
<evidence type="ECO:0000256" key="1">
    <source>
        <dbReference type="ARBA" id="ARBA00010090"/>
    </source>
</evidence>
<feature type="compositionally biased region" description="Acidic residues" evidence="3">
    <location>
        <begin position="49"/>
        <end position="74"/>
    </location>
</feature>
<keyword evidence="4" id="KW-0812">Transmembrane</keyword>
<dbReference type="InParanoid" id="A0A5F8GUZ5"/>
<reference evidence="5" key="3">
    <citation type="submission" date="2025-09" db="UniProtKB">
        <authorList>
            <consortium name="Ensembl"/>
        </authorList>
    </citation>
    <scope>IDENTIFICATION</scope>
</reference>
<dbReference type="Ensembl" id="ENSMODT00000072395.1">
    <property type="protein sequence ID" value="ENSMODP00000051031.1"/>
    <property type="gene ID" value="ENSMODG00000041900.1"/>
</dbReference>